<dbReference type="EMBL" id="CAADHO010000002">
    <property type="protein sequence ID" value="VFQ43664.1"/>
    <property type="molecule type" value="Genomic_DNA"/>
</dbReference>
<name>A0A4U8YJZ7_9BACT</name>
<dbReference type="RefSeq" id="WP_180137987.1">
    <property type="nucleotide sequence ID" value="NZ_CAADHO010000002.1"/>
</dbReference>
<dbReference type="InterPro" id="IPR036388">
    <property type="entry name" value="WH-like_DNA-bd_sf"/>
</dbReference>
<evidence type="ECO:0000256" key="2">
    <source>
        <dbReference type="ARBA" id="ARBA00023125"/>
    </source>
</evidence>
<dbReference type="InterPro" id="IPR014757">
    <property type="entry name" value="Tscrpt_reg_IclR_C"/>
</dbReference>
<keyword evidence="3" id="KW-0804">Transcription</keyword>
<sequence>MAIQSVKRALDILSLFTPSQPSLGITEMARLLGLAKPTIHGLVQTLADEGFLSQSDETKKYALGLRVYELGTCVVSHLRVNQIGGPAARRLARQTSLMSRIAIWDRGMALVTLNQLPNDPSLPFTNLGPKVPAYCSAVGKAMLSTLPVDALDAYFDRTRMTPLTPKTLTDEGALRRELSTARSRGYALESEEYIMGLACIGAPLFDHTGRAVAAISVSGSPELLESGEVPAIATDVMRTAGEISFALGFTPESVPDQSPSNSHMA</sequence>
<dbReference type="Pfam" id="PF09339">
    <property type="entry name" value="HTH_IclR"/>
    <property type="match status" value="1"/>
</dbReference>
<dbReference type="Pfam" id="PF01614">
    <property type="entry name" value="IclR_C"/>
    <property type="match status" value="1"/>
</dbReference>
<dbReference type="PANTHER" id="PTHR30136">
    <property type="entry name" value="HELIX-TURN-HELIX TRANSCRIPTIONAL REGULATOR, ICLR FAMILY"/>
    <property type="match status" value="1"/>
</dbReference>
<dbReference type="GO" id="GO:0045892">
    <property type="term" value="P:negative regulation of DNA-templated transcription"/>
    <property type="evidence" value="ECO:0007669"/>
    <property type="project" value="TreeGrafter"/>
</dbReference>
<keyword evidence="7" id="KW-1185">Reference proteome</keyword>
<dbReference type="SUPFAM" id="SSF55781">
    <property type="entry name" value="GAF domain-like"/>
    <property type="match status" value="1"/>
</dbReference>
<evidence type="ECO:0000256" key="1">
    <source>
        <dbReference type="ARBA" id="ARBA00023015"/>
    </source>
</evidence>
<evidence type="ECO:0000259" key="4">
    <source>
        <dbReference type="PROSITE" id="PS51077"/>
    </source>
</evidence>
<dbReference type="Proteomes" id="UP000507962">
    <property type="component" value="Unassembled WGS sequence"/>
</dbReference>
<dbReference type="GO" id="GO:0003700">
    <property type="term" value="F:DNA-binding transcription factor activity"/>
    <property type="evidence" value="ECO:0007669"/>
    <property type="project" value="TreeGrafter"/>
</dbReference>
<accession>A0A4U8YJZ7</accession>
<evidence type="ECO:0000313" key="7">
    <source>
        <dbReference type="Proteomes" id="UP000507962"/>
    </source>
</evidence>
<proteinExistence type="predicted"/>
<gene>
    <name evidence="6" type="ORF">MSL71_13030</name>
</gene>
<dbReference type="AlphaFoldDB" id="A0A4U8YJZ7"/>
<dbReference type="InterPro" id="IPR036390">
    <property type="entry name" value="WH_DNA-bd_sf"/>
</dbReference>
<dbReference type="SMART" id="SM00346">
    <property type="entry name" value="HTH_ICLR"/>
    <property type="match status" value="1"/>
</dbReference>
<dbReference type="GO" id="GO:0003677">
    <property type="term" value="F:DNA binding"/>
    <property type="evidence" value="ECO:0007669"/>
    <property type="project" value="UniProtKB-KW"/>
</dbReference>
<dbReference type="FunFam" id="1.10.10.10:FF:000056">
    <property type="entry name" value="IclR family transcriptional regulator"/>
    <property type="match status" value="1"/>
</dbReference>
<dbReference type="Gene3D" id="1.10.10.10">
    <property type="entry name" value="Winged helix-like DNA-binding domain superfamily/Winged helix DNA-binding domain"/>
    <property type="match status" value="1"/>
</dbReference>
<dbReference type="PROSITE" id="PS51078">
    <property type="entry name" value="ICLR_ED"/>
    <property type="match status" value="1"/>
</dbReference>
<dbReference type="PANTHER" id="PTHR30136:SF24">
    <property type="entry name" value="HTH-TYPE TRANSCRIPTIONAL REPRESSOR ALLR"/>
    <property type="match status" value="1"/>
</dbReference>
<dbReference type="InterPro" id="IPR050707">
    <property type="entry name" value="HTH_MetabolicPath_Reg"/>
</dbReference>
<keyword evidence="1" id="KW-0805">Transcription regulation</keyword>
<evidence type="ECO:0000259" key="5">
    <source>
        <dbReference type="PROSITE" id="PS51078"/>
    </source>
</evidence>
<keyword evidence="2" id="KW-0238">DNA-binding</keyword>
<feature type="domain" description="IclR-ED" evidence="5">
    <location>
        <begin position="66"/>
        <end position="249"/>
    </location>
</feature>
<dbReference type="Gene3D" id="3.30.450.40">
    <property type="match status" value="1"/>
</dbReference>
<dbReference type="SUPFAM" id="SSF46785">
    <property type="entry name" value="Winged helix' DNA-binding domain"/>
    <property type="match status" value="1"/>
</dbReference>
<dbReference type="InterPro" id="IPR029016">
    <property type="entry name" value="GAF-like_dom_sf"/>
</dbReference>
<feature type="domain" description="HTH iclR-type" evidence="4">
    <location>
        <begin position="3"/>
        <end position="65"/>
    </location>
</feature>
<protein>
    <submittedName>
        <fullName evidence="6">Transcription regulator iclr c-terminal</fullName>
    </submittedName>
</protein>
<organism evidence="6 7">
    <name type="scientific">Desulfoluna butyratoxydans</name>
    <dbReference type="NCBI Taxonomy" id="231438"/>
    <lineage>
        <taxon>Bacteria</taxon>
        <taxon>Pseudomonadati</taxon>
        <taxon>Thermodesulfobacteriota</taxon>
        <taxon>Desulfobacteria</taxon>
        <taxon>Desulfobacterales</taxon>
        <taxon>Desulfolunaceae</taxon>
        <taxon>Desulfoluna</taxon>
    </lineage>
</organism>
<dbReference type="InterPro" id="IPR005471">
    <property type="entry name" value="Tscrpt_reg_IclR_N"/>
</dbReference>
<dbReference type="PROSITE" id="PS51077">
    <property type="entry name" value="HTH_ICLR"/>
    <property type="match status" value="1"/>
</dbReference>
<reference evidence="6 7" key="1">
    <citation type="submission" date="2019-03" db="EMBL/GenBank/DDBJ databases">
        <authorList>
            <person name="Nijsse B."/>
        </authorList>
    </citation>
    <scope>NUCLEOTIDE SEQUENCE [LARGE SCALE GENOMIC DNA]</scope>
    <source>
        <strain evidence="6">Desulfoluna butyratoxydans MSL71</strain>
    </source>
</reference>
<evidence type="ECO:0000313" key="6">
    <source>
        <dbReference type="EMBL" id="VFQ43664.1"/>
    </source>
</evidence>
<evidence type="ECO:0000256" key="3">
    <source>
        <dbReference type="ARBA" id="ARBA00023163"/>
    </source>
</evidence>